<feature type="transmembrane region" description="Helical" evidence="1">
    <location>
        <begin position="159"/>
        <end position="177"/>
    </location>
</feature>
<organism evidence="2 3">
    <name type="scientific">Ginsengibacter hankyongi</name>
    <dbReference type="NCBI Taxonomy" id="2607284"/>
    <lineage>
        <taxon>Bacteria</taxon>
        <taxon>Pseudomonadati</taxon>
        <taxon>Bacteroidota</taxon>
        <taxon>Chitinophagia</taxon>
        <taxon>Chitinophagales</taxon>
        <taxon>Chitinophagaceae</taxon>
        <taxon>Ginsengibacter</taxon>
    </lineage>
</organism>
<proteinExistence type="predicted"/>
<keyword evidence="1" id="KW-0812">Transmembrane</keyword>
<dbReference type="AlphaFoldDB" id="A0A5J5IC92"/>
<evidence type="ECO:0000313" key="2">
    <source>
        <dbReference type="EMBL" id="KAA9036291.1"/>
    </source>
</evidence>
<comment type="caution">
    <text evidence="2">The sequence shown here is derived from an EMBL/GenBank/DDBJ whole genome shotgun (WGS) entry which is preliminary data.</text>
</comment>
<dbReference type="EMBL" id="VYQF01000008">
    <property type="protein sequence ID" value="KAA9036291.1"/>
    <property type="molecule type" value="Genomic_DNA"/>
</dbReference>
<accession>A0A5J5IC92</accession>
<keyword evidence="3" id="KW-1185">Reference proteome</keyword>
<sequence>MKIEQALVLYLLKHKQISLQGIGTFKIDGAIPETTENDKPVIIPAEAISFIYDPKVKEDNDLIDFIVQNTKKIKPLASADLDSFLTLGRQFLNIGKPFTIQNLGTLEKVKSGVLEFKPGPLIQRVEVPKAKIEDEGAEKHEENLFNDYQREPASNNGKTLFVVIIIILVGFGSWAAWNYGFKKNSTEPAGSTENIVPIKDTIDTVEQLRKDSLARVQKITDSLANLQKNPADSFTFKVVIRETQSKDVALALLQHLKNYGRKVIVYTEDSITYKVAHPFMLPLSDTTRVLDSLNKFYYRGKAHIEIK</sequence>
<evidence type="ECO:0008006" key="4">
    <source>
        <dbReference type="Google" id="ProtNLM"/>
    </source>
</evidence>
<dbReference type="Proteomes" id="UP000326903">
    <property type="component" value="Unassembled WGS sequence"/>
</dbReference>
<gene>
    <name evidence="2" type="ORF">FW778_18820</name>
</gene>
<evidence type="ECO:0000256" key="1">
    <source>
        <dbReference type="SAM" id="Phobius"/>
    </source>
</evidence>
<dbReference type="RefSeq" id="WP_150416414.1">
    <property type="nucleotide sequence ID" value="NZ_VYQF01000008.1"/>
</dbReference>
<evidence type="ECO:0000313" key="3">
    <source>
        <dbReference type="Proteomes" id="UP000326903"/>
    </source>
</evidence>
<protein>
    <recommendedName>
        <fullName evidence="4">CCDC81-like prokaryotic HU domain-containing protein</fullName>
    </recommendedName>
</protein>
<reference evidence="2 3" key="1">
    <citation type="submission" date="2019-09" db="EMBL/GenBank/DDBJ databases">
        <title>Draft genome sequence of Ginsengibacter sp. BR5-29.</title>
        <authorList>
            <person name="Im W.-T."/>
        </authorList>
    </citation>
    <scope>NUCLEOTIDE SEQUENCE [LARGE SCALE GENOMIC DNA]</scope>
    <source>
        <strain evidence="2 3">BR5-29</strain>
    </source>
</reference>
<name>A0A5J5IC92_9BACT</name>
<keyword evidence="1" id="KW-1133">Transmembrane helix</keyword>
<keyword evidence="1" id="KW-0472">Membrane</keyword>